<evidence type="ECO:0000313" key="2">
    <source>
        <dbReference type="Proteomes" id="UP000318405"/>
    </source>
</evidence>
<name>A0A556B1B7_9BURK</name>
<dbReference type="AlphaFoldDB" id="A0A556B1B7"/>
<keyword evidence="2" id="KW-1185">Reference proteome</keyword>
<protein>
    <submittedName>
        <fullName evidence="1">Uncharacterized protein</fullName>
    </submittedName>
</protein>
<dbReference type="PANTHER" id="PTHR28152">
    <property type="entry name" value="HYDROXYACYL-THIOESTER DEHYDRATASE TYPE 2, MITOCHONDRIAL"/>
    <property type="match status" value="1"/>
</dbReference>
<dbReference type="Proteomes" id="UP000318405">
    <property type="component" value="Unassembled WGS sequence"/>
</dbReference>
<gene>
    <name evidence="1" type="ORF">FOZ76_00855</name>
</gene>
<accession>A0A556B1B7</accession>
<dbReference type="InterPro" id="IPR052741">
    <property type="entry name" value="Mitochondrial_HTD2"/>
</dbReference>
<organism evidence="1 2">
    <name type="scientific">Verticiella sediminum</name>
    <dbReference type="NCBI Taxonomy" id="1247510"/>
    <lineage>
        <taxon>Bacteria</taxon>
        <taxon>Pseudomonadati</taxon>
        <taxon>Pseudomonadota</taxon>
        <taxon>Betaproteobacteria</taxon>
        <taxon>Burkholderiales</taxon>
        <taxon>Alcaligenaceae</taxon>
        <taxon>Verticiella</taxon>
    </lineage>
</organism>
<dbReference type="PANTHER" id="PTHR28152:SF1">
    <property type="entry name" value="HYDROXYACYL-THIOESTER DEHYDRATASE TYPE 2, MITOCHONDRIAL"/>
    <property type="match status" value="1"/>
</dbReference>
<evidence type="ECO:0000313" key="1">
    <source>
        <dbReference type="EMBL" id="TSH98952.1"/>
    </source>
</evidence>
<dbReference type="InterPro" id="IPR029069">
    <property type="entry name" value="HotDog_dom_sf"/>
</dbReference>
<proteinExistence type="predicted"/>
<reference evidence="1 2" key="1">
    <citation type="submission" date="2019-07" db="EMBL/GenBank/DDBJ databases">
        <title>Qingshengfaniella alkalisoli gen. nov., sp. nov., isolated from saline soil.</title>
        <authorList>
            <person name="Xu L."/>
            <person name="Huang X.-X."/>
            <person name="Sun J.-Q."/>
        </authorList>
    </citation>
    <scope>NUCLEOTIDE SEQUENCE [LARGE SCALE GENOMIC DNA]</scope>
    <source>
        <strain evidence="1 2">DSM 27279</strain>
    </source>
</reference>
<sequence>MTASPQAWQGDAAVAFADWIGRHTEVDDEIGLSAARRMAAMLDQDPSAYERGSVLPPHWYSMFFTPNARRSQIGHDGHPKKGDFLPPIPLPRRMFVGRRVGFPGELRVSDRASKRSEIVAIEQKNGRSGVLVFVTVRHTISVGDRPAVVEHQQVVYRDAPAAGQAAAAAATEAPKAAWQASYVMDPVLVFRYSALTWNGHRIHYDADYARREEGYPGCVMNGALTVHLVIDEAVKRLGGRRLTGLSARLSKPLFVGGTLVVGGSEVVGGTLQAWASDEQGALAAQCTLEIEDAP</sequence>
<dbReference type="RefSeq" id="WP_143946230.1">
    <property type="nucleotide sequence ID" value="NZ_BAABMB010000001.1"/>
</dbReference>
<dbReference type="EMBL" id="VLTJ01000002">
    <property type="protein sequence ID" value="TSH98952.1"/>
    <property type="molecule type" value="Genomic_DNA"/>
</dbReference>
<dbReference type="GO" id="GO:0019171">
    <property type="term" value="F:(3R)-hydroxyacyl-[acyl-carrier-protein] dehydratase activity"/>
    <property type="evidence" value="ECO:0007669"/>
    <property type="project" value="TreeGrafter"/>
</dbReference>
<dbReference type="Gene3D" id="3.10.129.10">
    <property type="entry name" value="Hotdog Thioesterase"/>
    <property type="match status" value="1"/>
</dbReference>
<dbReference type="OrthoDB" id="7183822at2"/>
<comment type="caution">
    <text evidence="1">The sequence shown here is derived from an EMBL/GenBank/DDBJ whole genome shotgun (WGS) entry which is preliminary data.</text>
</comment>
<dbReference type="SUPFAM" id="SSF54637">
    <property type="entry name" value="Thioesterase/thiol ester dehydrase-isomerase"/>
    <property type="match status" value="1"/>
</dbReference>